<reference evidence="13 14" key="1">
    <citation type="submission" date="2020-05" db="EMBL/GenBank/DDBJ databases">
        <title>Identification and distribution of gene clusters putatively required for synthesis of sphingolipid metabolism inhibitors in phylogenetically diverse species of the filamentous fungus Fusarium.</title>
        <authorList>
            <person name="Kim H.-S."/>
            <person name="Busman M."/>
            <person name="Brown D.W."/>
            <person name="Divon H."/>
            <person name="Uhlig S."/>
            <person name="Proctor R.H."/>
        </authorList>
    </citation>
    <scope>NUCLEOTIDE SEQUENCE [LARGE SCALE GENOMIC DNA]</scope>
    <source>
        <strain evidence="13 14">NRRL 25311</strain>
    </source>
</reference>
<dbReference type="InterPro" id="IPR013233">
    <property type="entry name" value="PIG-X/PBN1"/>
</dbReference>
<dbReference type="EMBL" id="JAAOAK010000145">
    <property type="protein sequence ID" value="KAF5686466.1"/>
    <property type="molecule type" value="Genomic_DNA"/>
</dbReference>
<comment type="subcellular location">
    <subcellularLocation>
        <location evidence="1">Endoplasmic reticulum membrane</location>
        <topology evidence="1">Single-pass type III membrane protein</topology>
    </subcellularLocation>
</comment>
<evidence type="ECO:0000256" key="6">
    <source>
        <dbReference type="ARBA" id="ARBA00022502"/>
    </source>
</evidence>
<evidence type="ECO:0000256" key="10">
    <source>
        <dbReference type="ARBA" id="ARBA00023136"/>
    </source>
</evidence>
<dbReference type="GO" id="GO:0006506">
    <property type="term" value="P:GPI anchor biosynthetic process"/>
    <property type="evidence" value="ECO:0007669"/>
    <property type="project" value="UniProtKB-UniPathway"/>
</dbReference>
<dbReference type="GO" id="GO:1990529">
    <property type="term" value="C:glycosylphosphatidylinositol-mannosyltransferase I complex"/>
    <property type="evidence" value="ECO:0007669"/>
    <property type="project" value="TreeGrafter"/>
</dbReference>
<keyword evidence="6" id="KW-0337">GPI-anchor biosynthesis</keyword>
<comment type="caution">
    <text evidence="13">The sequence shown here is derived from an EMBL/GenBank/DDBJ whole genome shotgun (WGS) entry which is preliminary data.</text>
</comment>
<dbReference type="AlphaFoldDB" id="A0A8H5UCZ2"/>
<feature type="compositionally biased region" description="Polar residues" evidence="12">
    <location>
        <begin position="530"/>
        <end position="553"/>
    </location>
</feature>
<evidence type="ECO:0000256" key="11">
    <source>
        <dbReference type="ARBA" id="ARBA00023180"/>
    </source>
</evidence>
<feature type="region of interest" description="Disordered" evidence="12">
    <location>
        <begin position="528"/>
        <end position="553"/>
    </location>
</feature>
<keyword evidence="9" id="KW-1133">Transmembrane helix</keyword>
<keyword evidence="7" id="KW-0812">Transmembrane</keyword>
<evidence type="ECO:0000313" key="13">
    <source>
        <dbReference type="EMBL" id="KAF5686466.1"/>
    </source>
</evidence>
<evidence type="ECO:0000256" key="9">
    <source>
        <dbReference type="ARBA" id="ARBA00022989"/>
    </source>
</evidence>
<dbReference type="InterPro" id="IPR042322">
    <property type="entry name" value="Pbn1"/>
</dbReference>
<dbReference type="SMART" id="SM00780">
    <property type="entry name" value="PIG-X"/>
    <property type="match status" value="1"/>
</dbReference>
<dbReference type="Pfam" id="PF08320">
    <property type="entry name" value="PIG-X"/>
    <property type="match status" value="1"/>
</dbReference>
<dbReference type="PANTHER" id="PTHR28533">
    <property type="entry name" value="PROTEIN PBN1"/>
    <property type="match status" value="1"/>
</dbReference>
<feature type="region of interest" description="Disordered" evidence="12">
    <location>
        <begin position="1018"/>
        <end position="1045"/>
    </location>
</feature>
<dbReference type="Proteomes" id="UP000562682">
    <property type="component" value="Unassembled WGS sequence"/>
</dbReference>
<keyword evidence="14" id="KW-1185">Reference proteome</keyword>
<comment type="pathway">
    <text evidence="2">Glycolipid biosynthesis; glycosylphosphatidylinositol-anchor biosynthesis.</text>
</comment>
<keyword evidence="8" id="KW-0256">Endoplasmic reticulum</keyword>
<keyword evidence="10" id="KW-0472">Membrane</keyword>
<comment type="similarity">
    <text evidence="3">Belongs to the PIGX family.</text>
</comment>
<dbReference type="GO" id="GO:0005789">
    <property type="term" value="C:endoplasmic reticulum membrane"/>
    <property type="evidence" value="ECO:0007669"/>
    <property type="project" value="UniProtKB-SubCell"/>
</dbReference>
<evidence type="ECO:0000256" key="4">
    <source>
        <dbReference type="ARBA" id="ARBA00019261"/>
    </source>
</evidence>
<evidence type="ECO:0000256" key="1">
    <source>
        <dbReference type="ARBA" id="ARBA00004643"/>
    </source>
</evidence>
<organism evidence="13 14">
    <name type="scientific">Fusarium denticulatum</name>
    <dbReference type="NCBI Taxonomy" id="48507"/>
    <lineage>
        <taxon>Eukaryota</taxon>
        <taxon>Fungi</taxon>
        <taxon>Dikarya</taxon>
        <taxon>Ascomycota</taxon>
        <taxon>Pezizomycotina</taxon>
        <taxon>Sordariomycetes</taxon>
        <taxon>Hypocreomycetidae</taxon>
        <taxon>Hypocreales</taxon>
        <taxon>Nectriaceae</taxon>
        <taxon>Fusarium</taxon>
        <taxon>Fusarium fujikuroi species complex</taxon>
    </lineage>
</organism>
<evidence type="ECO:0000256" key="5">
    <source>
        <dbReference type="ARBA" id="ARBA00020410"/>
    </source>
</evidence>
<dbReference type="PANTHER" id="PTHR28533:SF1">
    <property type="entry name" value="PROTEIN PBN1"/>
    <property type="match status" value="1"/>
</dbReference>
<evidence type="ECO:0000256" key="7">
    <source>
        <dbReference type="ARBA" id="ARBA00022692"/>
    </source>
</evidence>
<dbReference type="GO" id="GO:0000030">
    <property type="term" value="F:mannosyltransferase activity"/>
    <property type="evidence" value="ECO:0007669"/>
    <property type="project" value="TreeGrafter"/>
</dbReference>
<name>A0A8H5UCZ2_9HYPO</name>
<protein>
    <recommendedName>
        <fullName evidence="5">Protein PBN1</fullName>
    </recommendedName>
    <alternativeName>
        <fullName evidence="4">Protein pbn1</fullName>
    </alternativeName>
</protein>
<evidence type="ECO:0000313" key="14">
    <source>
        <dbReference type="Proteomes" id="UP000562682"/>
    </source>
</evidence>
<evidence type="ECO:0000256" key="2">
    <source>
        <dbReference type="ARBA" id="ARBA00004687"/>
    </source>
</evidence>
<evidence type="ECO:0000256" key="3">
    <source>
        <dbReference type="ARBA" id="ARBA00010345"/>
    </source>
</evidence>
<evidence type="ECO:0000256" key="8">
    <source>
        <dbReference type="ARBA" id="ARBA00022824"/>
    </source>
</evidence>
<feature type="compositionally biased region" description="Low complexity" evidence="12">
    <location>
        <begin position="1025"/>
        <end position="1039"/>
    </location>
</feature>
<dbReference type="UniPathway" id="UPA00196"/>
<sequence>MRERVTFIHNDYTLDPEQLDNQEAGLLGPQTESVRQDKLTIPLDELPSELTDILQEYEALHIRWASHVKSETLDPFTSRISPGLHVYVTPESPNSCNPTKLCGWLQRFGPLACSKPEAFTEFKQPATSTAPNFSFYQTLEDLHSFITISSQEFCPELDTVCNARLRSLLTATSLDLSFDKSTKALVASALWPLRPQTVAVPASTGRRVEVGIFVNDRSQPNMKENELGVAGVLSVLGDKKKPSPTIFTFPARHRRDESVFTSRFLTPTGLHPTLQLSFSSNKPPGAEGECTPYAFMTLPKVIFADRYQLGDDLFLASKNLTALRYTTLPVDLEAPAYTTETWGSSILLELAPPPSGERQPWNVEIPLHLRYLKPSVTDQAEADIPYPAVFWACSSGEETLENPFDRLHIGYDNLFPRDTAFWHVTPQPEGGSRLMHRVTVPVLKLEGIDTIRLGTAIAVSLGFAWVLWKLVGVMLKSEKPVLKKTAPKRCGVERVLSQDSHVNDAPSYKFHAKLELLEQELRSIKEVVQPKSNAESPSVSQRNGTVFPTQPSQLPPATNGAVFSLSSNLQSPQQPQSFVPSATLLEKTEPTKSRMLGGKLVSGQDIDWYFEKYLQCYHPYLPILRKKDPDECFEASTTLFWTVISTACRRYAKDEQLVTLLLDSLNRDVWGLLQAITLDLESIQTLLIICTWPFPTIRFVTDPSPNFISSALNACMLLGLHTGRGSHPSFLIGGRQHMTCTDYEASITWVFCSILAQRVSTGNGHPPPFLQHNDTKCKDAIKDSLAPELLTFFELQKFSNRLHTAMSAQISANNGVPETIVKMWEDELELLRPLVTRVETDFSRFIMLVAQLEVQAYYYISPPDQRPNFTLNTLRTYNTSQNLVNTALTLESTCKLLTHSPHWVYRALVDASCILLSTLHSTAAPQHLSSSDAEVVAAQVLSLLKTCSVRDNDLPTRGSIILETFWSVRHLLPKWDIPVGAWPDRIGAATSYWCLTAFKNALQEAKNITDGTQKGIDAFQQRFPGNNNGDNNEGNANANTDVDGQEQTMDTTIDPLQGIDWSMIIDDFGWIGEGPVFLGPA</sequence>
<proteinExistence type="inferred from homology"/>
<evidence type="ECO:0000256" key="12">
    <source>
        <dbReference type="SAM" id="MobiDB-lite"/>
    </source>
</evidence>
<gene>
    <name evidence="13" type="ORF">FDENT_5830</name>
</gene>
<keyword evidence="11" id="KW-0325">Glycoprotein</keyword>
<accession>A0A8H5UCZ2</accession>
<dbReference type="CDD" id="cd12148">
    <property type="entry name" value="fungal_TF_MHR"/>
    <property type="match status" value="1"/>
</dbReference>